<dbReference type="Gene3D" id="2.40.128.270">
    <property type="match status" value="1"/>
</dbReference>
<evidence type="ECO:0000256" key="2">
    <source>
        <dbReference type="SAM" id="SignalP"/>
    </source>
</evidence>
<accession>A0A9W6GQV6</accession>
<dbReference type="InterPro" id="IPR038670">
    <property type="entry name" value="HslJ-like_sf"/>
</dbReference>
<dbReference type="Proteomes" id="UP001144323">
    <property type="component" value="Unassembled WGS sequence"/>
</dbReference>
<gene>
    <name evidence="4" type="ORF">LMG27198_03110</name>
</gene>
<dbReference type="Pfam" id="PF03724">
    <property type="entry name" value="META"/>
    <property type="match status" value="1"/>
</dbReference>
<evidence type="ECO:0000313" key="4">
    <source>
        <dbReference type="EMBL" id="GLI91319.1"/>
    </source>
</evidence>
<proteinExistence type="predicted"/>
<name>A0A9W6GQV6_9HYPH</name>
<dbReference type="AlphaFoldDB" id="A0A9W6GQV6"/>
<protein>
    <recommendedName>
        <fullName evidence="3">DUF306 domain-containing protein</fullName>
    </recommendedName>
</protein>
<evidence type="ECO:0000256" key="1">
    <source>
        <dbReference type="SAM" id="MobiDB-lite"/>
    </source>
</evidence>
<dbReference type="RefSeq" id="WP_281799893.1">
    <property type="nucleotide sequence ID" value="NZ_BSEC01000001.1"/>
</dbReference>
<feature type="signal peptide" evidence="2">
    <location>
        <begin position="1"/>
        <end position="23"/>
    </location>
</feature>
<sequence>MKKLFPILAAVLSVAMIAAPAQAKKKAKPAEEGQAQGQEQPQQEGGGGPTDTAGIPRYVPFPHYRNFVLKEINGKAPPPVEIWINIDATGRANGFSGCKNWSGVFVIGPDRLGPKAMPAVNERQCDGSLAGVERELWGVLLSGPYWDVKGDELTLKGAKGGVLKWQRSL</sequence>
<feature type="chain" id="PRO_5040911062" description="DUF306 domain-containing protein" evidence="2">
    <location>
        <begin position="24"/>
        <end position="169"/>
    </location>
</feature>
<feature type="region of interest" description="Disordered" evidence="1">
    <location>
        <begin position="25"/>
        <end position="55"/>
    </location>
</feature>
<evidence type="ECO:0000313" key="5">
    <source>
        <dbReference type="Proteomes" id="UP001144323"/>
    </source>
</evidence>
<reference evidence="4" key="1">
    <citation type="journal article" date="2023" name="Int. J. Syst. Evol. Microbiol.">
        <title>Methylocystis iwaonis sp. nov., a type II methane-oxidizing bacterium from surface soil of a rice paddy field in Japan, and emended description of the genus Methylocystis (ex Whittenbury et al. 1970) Bowman et al. 1993.</title>
        <authorList>
            <person name="Kaise H."/>
            <person name="Sawadogo J.B."/>
            <person name="Alam M.S."/>
            <person name="Ueno C."/>
            <person name="Dianou D."/>
            <person name="Shinjo R."/>
            <person name="Asakawa S."/>
        </authorList>
    </citation>
    <scope>NUCLEOTIDE SEQUENCE</scope>
    <source>
        <strain evidence="4">LMG27198</strain>
    </source>
</reference>
<keyword evidence="5" id="KW-1185">Reference proteome</keyword>
<dbReference type="InterPro" id="IPR005184">
    <property type="entry name" value="DUF306_Meta_HslJ"/>
</dbReference>
<comment type="caution">
    <text evidence="4">The sequence shown here is derived from an EMBL/GenBank/DDBJ whole genome shotgun (WGS) entry which is preliminary data.</text>
</comment>
<feature type="domain" description="DUF306" evidence="3">
    <location>
        <begin position="65"/>
        <end position="163"/>
    </location>
</feature>
<keyword evidence="2" id="KW-0732">Signal</keyword>
<organism evidence="4 5">
    <name type="scientific">Methylocystis echinoides</name>
    <dbReference type="NCBI Taxonomy" id="29468"/>
    <lineage>
        <taxon>Bacteria</taxon>
        <taxon>Pseudomonadati</taxon>
        <taxon>Pseudomonadota</taxon>
        <taxon>Alphaproteobacteria</taxon>
        <taxon>Hyphomicrobiales</taxon>
        <taxon>Methylocystaceae</taxon>
        <taxon>Methylocystis</taxon>
    </lineage>
</organism>
<evidence type="ECO:0000259" key="3">
    <source>
        <dbReference type="Pfam" id="PF03724"/>
    </source>
</evidence>
<feature type="compositionally biased region" description="Low complexity" evidence="1">
    <location>
        <begin position="32"/>
        <end position="43"/>
    </location>
</feature>
<dbReference type="EMBL" id="BSEC01000001">
    <property type="protein sequence ID" value="GLI91319.1"/>
    <property type="molecule type" value="Genomic_DNA"/>
</dbReference>